<dbReference type="OrthoDB" id="415822at2759"/>
<comment type="caution">
    <text evidence="1">The sequence shown here is derived from an EMBL/GenBank/DDBJ whole genome shotgun (WGS) entry which is preliminary data.</text>
</comment>
<dbReference type="AlphaFoldDB" id="A0A4Y2DKL7"/>
<dbReference type="EMBL" id="BGPR01000375">
    <property type="protein sequence ID" value="GBM16526.1"/>
    <property type="molecule type" value="Genomic_DNA"/>
</dbReference>
<proteinExistence type="predicted"/>
<evidence type="ECO:0000313" key="2">
    <source>
        <dbReference type="Proteomes" id="UP000499080"/>
    </source>
</evidence>
<accession>A0A4Y2DKL7</accession>
<name>A0A4Y2DKL7_ARAVE</name>
<dbReference type="Proteomes" id="UP000499080">
    <property type="component" value="Unassembled WGS sequence"/>
</dbReference>
<evidence type="ECO:0000313" key="1">
    <source>
        <dbReference type="EMBL" id="GBM16526.1"/>
    </source>
</evidence>
<evidence type="ECO:0008006" key="3">
    <source>
        <dbReference type="Google" id="ProtNLM"/>
    </source>
</evidence>
<sequence length="152" mass="17797">MGNIELTVEKIKLDNDTYIEKFNDCRDFILKNHFSWGEEESTDVDNCETNGIMDFGLNEVERCLSNMKIGKVNGEDGWILDFIQQIFIANKERFTKILNLCLRCGYFPKAWKEARIALISKEGKDSSNYEYYRPICLLAVWEKYWINSLPGD</sequence>
<keyword evidence="2" id="KW-1185">Reference proteome</keyword>
<organism evidence="1 2">
    <name type="scientific">Araneus ventricosus</name>
    <name type="common">Orbweaver spider</name>
    <name type="synonym">Epeira ventricosa</name>
    <dbReference type="NCBI Taxonomy" id="182803"/>
    <lineage>
        <taxon>Eukaryota</taxon>
        <taxon>Metazoa</taxon>
        <taxon>Ecdysozoa</taxon>
        <taxon>Arthropoda</taxon>
        <taxon>Chelicerata</taxon>
        <taxon>Arachnida</taxon>
        <taxon>Araneae</taxon>
        <taxon>Araneomorphae</taxon>
        <taxon>Entelegynae</taxon>
        <taxon>Araneoidea</taxon>
        <taxon>Araneidae</taxon>
        <taxon>Araneus</taxon>
    </lineage>
</organism>
<reference evidence="1 2" key="1">
    <citation type="journal article" date="2019" name="Sci. Rep.">
        <title>Orb-weaving spider Araneus ventricosus genome elucidates the spidroin gene catalogue.</title>
        <authorList>
            <person name="Kono N."/>
            <person name="Nakamura H."/>
            <person name="Ohtoshi R."/>
            <person name="Moran D.A.P."/>
            <person name="Shinohara A."/>
            <person name="Yoshida Y."/>
            <person name="Fujiwara M."/>
            <person name="Mori M."/>
            <person name="Tomita M."/>
            <person name="Arakawa K."/>
        </authorList>
    </citation>
    <scope>NUCLEOTIDE SEQUENCE [LARGE SCALE GENOMIC DNA]</scope>
</reference>
<protein>
    <recommendedName>
        <fullName evidence="3">Reverse transcriptase domain-containing protein</fullName>
    </recommendedName>
</protein>
<gene>
    <name evidence="1" type="ORF">AVEN_148908_1</name>
</gene>